<comment type="caution">
    <text evidence="1">The sequence shown here is derived from an EMBL/GenBank/DDBJ whole genome shotgun (WGS) entry which is preliminary data.</text>
</comment>
<organism evidence="1 2">
    <name type="scientific">Apiospora kogelbergensis</name>
    <dbReference type="NCBI Taxonomy" id="1337665"/>
    <lineage>
        <taxon>Eukaryota</taxon>
        <taxon>Fungi</taxon>
        <taxon>Dikarya</taxon>
        <taxon>Ascomycota</taxon>
        <taxon>Pezizomycotina</taxon>
        <taxon>Sordariomycetes</taxon>
        <taxon>Xylariomycetidae</taxon>
        <taxon>Amphisphaeriales</taxon>
        <taxon>Apiosporaceae</taxon>
        <taxon>Apiospora</taxon>
    </lineage>
</organism>
<accession>A0AAW0QY94</accession>
<proteinExistence type="predicted"/>
<evidence type="ECO:0000313" key="1">
    <source>
        <dbReference type="EMBL" id="KAK8115364.1"/>
    </source>
</evidence>
<gene>
    <name evidence="1" type="ORF">PG999_007433</name>
</gene>
<reference evidence="1 2" key="1">
    <citation type="submission" date="2023-01" db="EMBL/GenBank/DDBJ databases">
        <title>Analysis of 21 Apiospora genomes using comparative genomics revels a genus with tremendous synthesis potential of carbohydrate active enzymes and secondary metabolites.</title>
        <authorList>
            <person name="Sorensen T."/>
        </authorList>
    </citation>
    <scope>NUCLEOTIDE SEQUENCE [LARGE SCALE GENOMIC DNA]</scope>
    <source>
        <strain evidence="1 2">CBS 117206</strain>
    </source>
</reference>
<dbReference type="AlphaFoldDB" id="A0AAW0QY94"/>
<dbReference type="EMBL" id="JAQQWP010000006">
    <property type="protein sequence ID" value="KAK8115364.1"/>
    <property type="molecule type" value="Genomic_DNA"/>
</dbReference>
<protein>
    <submittedName>
        <fullName evidence="1">Uncharacterized protein</fullName>
    </submittedName>
</protein>
<dbReference type="Proteomes" id="UP001392437">
    <property type="component" value="Unassembled WGS sequence"/>
</dbReference>
<sequence length="282" mass="31968">MQPTETQISVALAHYRERIVSHNREAFTKLVQMTETSRSNTPKSAEVMAAARLCFIRGLLGITRPELHQSPAERIECPADVRRKWPELVRIFALDGVTVGRDDAKREADRSAYRDGIMAGLRVLDGGDAARLGFPDNLWSLMGLVDSLEGHGWPQYREHGQQVRFWNGLGASAVEVEERCVDPVELDLEGWEVLAGWECGSGLETICYVLYCRAEEDEVGLSVSEEEDDGGDTSWKWRYVADMGQNGMEVFDSIVELLKWYEELHVPDLEHLDWYTDKVFSD</sequence>
<name>A0AAW0QY94_9PEZI</name>
<keyword evidence="2" id="KW-1185">Reference proteome</keyword>
<evidence type="ECO:0000313" key="2">
    <source>
        <dbReference type="Proteomes" id="UP001392437"/>
    </source>
</evidence>